<evidence type="ECO:0000313" key="10">
    <source>
        <dbReference type="EMBL" id="ESQ49295.1"/>
    </source>
</evidence>
<feature type="region of interest" description="Disordered" evidence="6">
    <location>
        <begin position="193"/>
        <end position="228"/>
    </location>
</feature>
<name>V4LFM1_EUTSA</name>
<keyword evidence="7" id="KW-1133">Transmembrane helix</keyword>
<dbReference type="EMBL" id="KI517408">
    <property type="protein sequence ID" value="ESQ49295.1"/>
    <property type="molecule type" value="Genomic_DNA"/>
</dbReference>
<keyword evidence="7" id="KW-0812">Transmembrane</keyword>
<reference evidence="10 11" key="1">
    <citation type="journal article" date="2013" name="Front. Plant Sci.">
        <title>The Reference Genome of the Halophytic Plant Eutrema salsugineum.</title>
        <authorList>
            <person name="Yang R."/>
            <person name="Jarvis D.E."/>
            <person name="Chen H."/>
            <person name="Beilstein M.A."/>
            <person name="Grimwood J."/>
            <person name="Jenkins J."/>
            <person name="Shu S."/>
            <person name="Prochnik S."/>
            <person name="Xin M."/>
            <person name="Ma C."/>
            <person name="Schmutz J."/>
            <person name="Wing R.A."/>
            <person name="Mitchell-Olds T."/>
            <person name="Schumaker K.S."/>
            <person name="Wang X."/>
        </authorList>
    </citation>
    <scope>NUCLEOTIDE SEQUENCE [LARGE SCALE GENOMIC DNA]</scope>
</reference>
<dbReference type="Proteomes" id="UP000030689">
    <property type="component" value="Unassembled WGS sequence"/>
</dbReference>
<evidence type="ECO:0000256" key="5">
    <source>
        <dbReference type="ARBA" id="ARBA00023136"/>
    </source>
</evidence>
<sequence length="256" mass="26138">MASHNAILLLILAVACFSPAIAQSTCSTQNVRSAERTPFESCLDLPVLDSYLHYTYNASNSSLSVAFVGTPSQPNGGWVAWAINPTATGMGGSQAFVAFRSGAGAPVSVRTYNISSYSSLVEGRLSFEFWDLRAVSMSGGRIAIHTSVKVPAGADSVNQVWQIGGNVTNGRLGVHPFAPANLNSRAVLRLTGSDAPASAPGSSPGSAPGPSSTTGGSTTPGEAGGPGNAGSMTTSVNFGVNLAILVLLGSVFIFWI</sequence>
<evidence type="ECO:0000256" key="4">
    <source>
        <dbReference type="ARBA" id="ARBA00022982"/>
    </source>
</evidence>
<dbReference type="OrthoDB" id="1720670at2759"/>
<dbReference type="PROSITE" id="PS50836">
    <property type="entry name" value="DOMON"/>
    <property type="match status" value="1"/>
</dbReference>
<keyword evidence="11" id="KW-1185">Reference proteome</keyword>
<dbReference type="KEGG" id="eus:EUTSA_v10021367mg"/>
<comment type="subcellular location">
    <subcellularLocation>
        <location evidence="1">Membrane</location>
    </subcellularLocation>
</comment>
<evidence type="ECO:0000256" key="1">
    <source>
        <dbReference type="ARBA" id="ARBA00004370"/>
    </source>
</evidence>
<feature type="signal peptide" evidence="8">
    <location>
        <begin position="1"/>
        <end position="22"/>
    </location>
</feature>
<evidence type="ECO:0000256" key="6">
    <source>
        <dbReference type="SAM" id="MobiDB-lite"/>
    </source>
</evidence>
<protein>
    <recommendedName>
        <fullName evidence="9">DOMON domain-containing protein</fullName>
    </recommendedName>
</protein>
<dbReference type="InterPro" id="IPR005018">
    <property type="entry name" value="DOMON_domain"/>
</dbReference>
<dbReference type="OMA" id="HWTYYAD"/>
<dbReference type="CDD" id="cd09629">
    <property type="entry name" value="DOMON_CIL1_like"/>
    <property type="match status" value="1"/>
</dbReference>
<keyword evidence="3 8" id="KW-0732">Signal</keyword>
<dbReference type="Pfam" id="PF04526">
    <property type="entry name" value="DUF568"/>
    <property type="match status" value="1"/>
</dbReference>
<proteinExistence type="predicted"/>
<evidence type="ECO:0000256" key="8">
    <source>
        <dbReference type="SAM" id="SignalP"/>
    </source>
</evidence>
<feature type="compositionally biased region" description="Low complexity" evidence="6">
    <location>
        <begin position="193"/>
        <end position="221"/>
    </location>
</feature>
<evidence type="ECO:0000313" key="11">
    <source>
        <dbReference type="Proteomes" id="UP000030689"/>
    </source>
</evidence>
<accession>V4LFM1</accession>
<dbReference type="PANTHER" id="PTHR23130">
    <property type="entry name" value="CYTOCHROME B561 AND DOMON DOMAIN-CONTAINING PROTEIN"/>
    <property type="match status" value="1"/>
</dbReference>
<dbReference type="AlphaFoldDB" id="V4LFM1"/>
<dbReference type="InterPro" id="IPR045265">
    <property type="entry name" value="AIR12_DOMON"/>
</dbReference>
<evidence type="ECO:0000259" key="9">
    <source>
        <dbReference type="PROSITE" id="PS50836"/>
    </source>
</evidence>
<keyword evidence="4" id="KW-0249">Electron transport</keyword>
<keyword evidence="2" id="KW-0813">Transport</keyword>
<dbReference type="GO" id="GO:0016020">
    <property type="term" value="C:membrane"/>
    <property type="evidence" value="ECO:0007669"/>
    <property type="project" value="UniProtKB-SubCell"/>
</dbReference>
<dbReference type="Gramene" id="ESQ49295">
    <property type="protein sequence ID" value="ESQ49295"/>
    <property type="gene ID" value="EUTSA_v10021367mg"/>
</dbReference>
<feature type="domain" description="DOMON" evidence="9">
    <location>
        <begin position="48"/>
        <end position="164"/>
    </location>
</feature>
<dbReference type="PANTHER" id="PTHR23130:SF157">
    <property type="entry name" value="AUXIN-INDUCED IN ROOT CULTURES PROTEIN 12"/>
    <property type="match status" value="1"/>
</dbReference>
<evidence type="ECO:0000256" key="7">
    <source>
        <dbReference type="SAM" id="Phobius"/>
    </source>
</evidence>
<dbReference type="eggNOG" id="KOG4293">
    <property type="taxonomic scope" value="Eukaryota"/>
</dbReference>
<organism evidence="10 11">
    <name type="scientific">Eutrema salsugineum</name>
    <name type="common">Saltwater cress</name>
    <name type="synonym">Sisymbrium salsugineum</name>
    <dbReference type="NCBI Taxonomy" id="72664"/>
    <lineage>
        <taxon>Eukaryota</taxon>
        <taxon>Viridiplantae</taxon>
        <taxon>Streptophyta</taxon>
        <taxon>Embryophyta</taxon>
        <taxon>Tracheophyta</taxon>
        <taxon>Spermatophyta</taxon>
        <taxon>Magnoliopsida</taxon>
        <taxon>eudicotyledons</taxon>
        <taxon>Gunneridae</taxon>
        <taxon>Pentapetalae</taxon>
        <taxon>rosids</taxon>
        <taxon>malvids</taxon>
        <taxon>Brassicales</taxon>
        <taxon>Brassicaceae</taxon>
        <taxon>Eutremeae</taxon>
        <taxon>Eutrema</taxon>
    </lineage>
</organism>
<feature type="transmembrane region" description="Helical" evidence="7">
    <location>
        <begin position="238"/>
        <end position="255"/>
    </location>
</feature>
<evidence type="ECO:0000256" key="2">
    <source>
        <dbReference type="ARBA" id="ARBA00022448"/>
    </source>
</evidence>
<dbReference type="STRING" id="72664.V4LFM1"/>
<feature type="chain" id="PRO_5004721314" description="DOMON domain-containing protein" evidence="8">
    <location>
        <begin position="23"/>
        <end position="256"/>
    </location>
</feature>
<gene>
    <name evidence="10" type="ORF">EUTSA_v10021367mg</name>
</gene>
<keyword evidence="5 7" id="KW-0472">Membrane</keyword>
<evidence type="ECO:0000256" key="3">
    <source>
        <dbReference type="ARBA" id="ARBA00022729"/>
    </source>
</evidence>